<reference evidence="1" key="1">
    <citation type="submission" date="2020-10" db="EMBL/GenBank/DDBJ databases">
        <authorList>
            <person name="Muller C M."/>
        </authorList>
    </citation>
    <scope>NUCLEOTIDE SEQUENCE</scope>
    <source>
        <strain evidence="1">THUN-12</strain>
    </source>
</reference>
<protein>
    <submittedName>
        <fullName evidence="1">BgTH12-03710</fullName>
    </submittedName>
</protein>
<evidence type="ECO:0000313" key="1">
    <source>
        <dbReference type="EMBL" id="CAD6499600.1"/>
    </source>
</evidence>
<name>A0A9W4CVP2_BLUGR</name>
<evidence type="ECO:0000313" key="2">
    <source>
        <dbReference type="Proteomes" id="UP000683417"/>
    </source>
</evidence>
<proteinExistence type="predicted"/>
<dbReference type="EMBL" id="CAJHIT010000002">
    <property type="protein sequence ID" value="CAD6499600.1"/>
    <property type="molecule type" value="Genomic_DNA"/>
</dbReference>
<dbReference type="Proteomes" id="UP000683417">
    <property type="component" value="Unassembled WGS sequence"/>
</dbReference>
<organism evidence="1 2">
    <name type="scientific">Blumeria graminis f. sp. triticale</name>
    <dbReference type="NCBI Taxonomy" id="1689686"/>
    <lineage>
        <taxon>Eukaryota</taxon>
        <taxon>Fungi</taxon>
        <taxon>Dikarya</taxon>
        <taxon>Ascomycota</taxon>
        <taxon>Pezizomycotina</taxon>
        <taxon>Leotiomycetes</taxon>
        <taxon>Erysiphales</taxon>
        <taxon>Erysiphaceae</taxon>
        <taxon>Blumeria</taxon>
    </lineage>
</organism>
<comment type="caution">
    <text evidence="1">The sequence shown here is derived from an EMBL/GenBank/DDBJ whole genome shotgun (WGS) entry which is preliminary data.</text>
</comment>
<gene>
    <name evidence="1" type="ORF">BGTH12_LOCUS958</name>
</gene>
<dbReference type="AlphaFoldDB" id="A0A9W4CVP2"/>
<sequence length="79" mass="9221">MISLAFELVCESYEMYICSTKYLEIAGFSRKFMNSLYAGRTRRANSKKWKQQTLNPGSGNCVTNFFYHCWYSVEGFSKT</sequence>
<accession>A0A9W4CVP2</accession>